<feature type="region of interest" description="Disordered" evidence="1">
    <location>
        <begin position="151"/>
        <end position="186"/>
    </location>
</feature>
<keyword evidence="2" id="KW-0472">Membrane</keyword>
<gene>
    <name evidence="3" type="ORF">LITE_LOCUS11093</name>
</gene>
<evidence type="ECO:0000256" key="2">
    <source>
        <dbReference type="SAM" id="Phobius"/>
    </source>
</evidence>
<feature type="compositionally biased region" description="Basic and acidic residues" evidence="1">
    <location>
        <begin position="157"/>
        <end position="166"/>
    </location>
</feature>
<comment type="caution">
    <text evidence="3">The sequence shown here is derived from an EMBL/GenBank/DDBJ whole genome shotgun (WGS) entry which is preliminary data.</text>
</comment>
<sequence>MFRYQNPYSSIFSKPHKTPLLQSPIVLAASLGSFAPGEYFVGRGKGKANLLLPCCLSSFVNAISEVILGFSFGTFLLVPLIVPICRSGTGFSFAMARIKIPAMASLVTQQSDAGMAKTKIPATTSAKNKQHVGYVSRQVVVLLGDSSDYNAGPSRKGLRDEVAKSSRKEKKQQTVPGRRSNGLCEDNLHC</sequence>
<evidence type="ECO:0000313" key="4">
    <source>
        <dbReference type="Proteomes" id="UP001154282"/>
    </source>
</evidence>
<organism evidence="3 4">
    <name type="scientific">Linum tenue</name>
    <dbReference type="NCBI Taxonomy" id="586396"/>
    <lineage>
        <taxon>Eukaryota</taxon>
        <taxon>Viridiplantae</taxon>
        <taxon>Streptophyta</taxon>
        <taxon>Embryophyta</taxon>
        <taxon>Tracheophyta</taxon>
        <taxon>Spermatophyta</taxon>
        <taxon>Magnoliopsida</taxon>
        <taxon>eudicotyledons</taxon>
        <taxon>Gunneridae</taxon>
        <taxon>Pentapetalae</taxon>
        <taxon>rosids</taxon>
        <taxon>fabids</taxon>
        <taxon>Malpighiales</taxon>
        <taxon>Linaceae</taxon>
        <taxon>Linum</taxon>
    </lineage>
</organism>
<feature type="transmembrane region" description="Helical" evidence="2">
    <location>
        <begin position="20"/>
        <end position="41"/>
    </location>
</feature>
<dbReference type="Proteomes" id="UP001154282">
    <property type="component" value="Unassembled WGS sequence"/>
</dbReference>
<dbReference type="EMBL" id="CAMGYJ010000004">
    <property type="protein sequence ID" value="CAI0401184.1"/>
    <property type="molecule type" value="Genomic_DNA"/>
</dbReference>
<protein>
    <submittedName>
        <fullName evidence="3">Uncharacterized protein</fullName>
    </submittedName>
</protein>
<accession>A0AAV0IWX0</accession>
<reference evidence="3" key="1">
    <citation type="submission" date="2022-08" db="EMBL/GenBank/DDBJ databases">
        <authorList>
            <person name="Gutierrez-Valencia J."/>
        </authorList>
    </citation>
    <scope>NUCLEOTIDE SEQUENCE</scope>
</reference>
<evidence type="ECO:0000256" key="1">
    <source>
        <dbReference type="SAM" id="MobiDB-lite"/>
    </source>
</evidence>
<keyword evidence="4" id="KW-1185">Reference proteome</keyword>
<dbReference type="AlphaFoldDB" id="A0AAV0IWX0"/>
<keyword evidence="2" id="KW-0812">Transmembrane</keyword>
<name>A0AAV0IWX0_9ROSI</name>
<proteinExistence type="predicted"/>
<evidence type="ECO:0000313" key="3">
    <source>
        <dbReference type="EMBL" id="CAI0401184.1"/>
    </source>
</evidence>
<keyword evidence="2" id="KW-1133">Transmembrane helix</keyword>